<feature type="region of interest" description="Disordered" evidence="4">
    <location>
        <begin position="1989"/>
        <end position="2047"/>
    </location>
</feature>
<feature type="compositionally biased region" description="Pro residues" evidence="4">
    <location>
        <begin position="1266"/>
        <end position="1275"/>
    </location>
</feature>
<feature type="region of interest" description="Disordered" evidence="4">
    <location>
        <begin position="562"/>
        <end position="601"/>
    </location>
</feature>
<dbReference type="SUPFAM" id="SSF117289">
    <property type="entry name" value="Nucleoporin domain"/>
    <property type="match status" value="1"/>
</dbReference>
<feature type="compositionally biased region" description="Low complexity" evidence="4">
    <location>
        <begin position="1037"/>
        <end position="1050"/>
    </location>
</feature>
<feature type="compositionally biased region" description="Low complexity" evidence="4">
    <location>
        <begin position="952"/>
        <end position="986"/>
    </location>
</feature>
<feature type="compositionally biased region" description="Low complexity" evidence="4">
    <location>
        <begin position="673"/>
        <end position="685"/>
    </location>
</feature>
<feature type="compositionally biased region" description="Low complexity" evidence="4">
    <location>
        <begin position="1443"/>
        <end position="1466"/>
    </location>
</feature>
<dbReference type="GO" id="GO:0005634">
    <property type="term" value="C:nucleus"/>
    <property type="evidence" value="ECO:0007669"/>
    <property type="project" value="UniProtKB-SubCell"/>
</dbReference>
<dbReference type="Gene3D" id="2.130.10.10">
    <property type="entry name" value="YVTN repeat-like/Quinoprotein amine dehydrogenase"/>
    <property type="match status" value="1"/>
</dbReference>
<feature type="compositionally biased region" description="Polar residues" evidence="4">
    <location>
        <begin position="918"/>
        <end position="928"/>
    </location>
</feature>
<feature type="compositionally biased region" description="Low complexity" evidence="4">
    <location>
        <begin position="1509"/>
        <end position="1518"/>
    </location>
</feature>
<feature type="region of interest" description="Disordered" evidence="4">
    <location>
        <begin position="1104"/>
        <end position="1518"/>
    </location>
</feature>
<comment type="subcellular location">
    <subcellularLocation>
        <location evidence="1">Nucleus</location>
    </subcellularLocation>
</comment>
<evidence type="ECO:0000256" key="4">
    <source>
        <dbReference type="SAM" id="MobiDB-lite"/>
    </source>
</evidence>
<feature type="region of interest" description="Disordered" evidence="4">
    <location>
        <begin position="666"/>
        <end position="733"/>
    </location>
</feature>
<evidence type="ECO:0000256" key="3">
    <source>
        <dbReference type="ARBA" id="ARBA00023242"/>
    </source>
</evidence>
<protein>
    <recommendedName>
        <fullName evidence="5">Nucleoporin Nup159/Nup146 N-terminal domain-containing protein</fullName>
    </recommendedName>
</protein>
<keyword evidence="2" id="KW-0813">Transport</keyword>
<feature type="compositionally biased region" description="Low complexity" evidence="4">
    <location>
        <begin position="804"/>
        <end position="835"/>
    </location>
</feature>
<name>A0A8H8CME3_PSICU</name>
<dbReference type="InterPro" id="IPR039462">
    <property type="entry name" value="Nup159/Nup146_N"/>
</dbReference>
<feature type="compositionally biased region" description="Low complexity" evidence="4">
    <location>
        <begin position="1323"/>
        <end position="1341"/>
    </location>
</feature>
<feature type="region of interest" description="Disordered" evidence="4">
    <location>
        <begin position="772"/>
        <end position="792"/>
    </location>
</feature>
<feature type="compositionally biased region" description="Basic and acidic residues" evidence="4">
    <location>
        <begin position="1146"/>
        <end position="1186"/>
    </location>
</feature>
<organism evidence="6">
    <name type="scientific">Psilocybe cubensis</name>
    <name type="common">Psychedelic mushroom</name>
    <name type="synonym">Stropharia cubensis</name>
    <dbReference type="NCBI Taxonomy" id="181762"/>
    <lineage>
        <taxon>Eukaryota</taxon>
        <taxon>Fungi</taxon>
        <taxon>Dikarya</taxon>
        <taxon>Basidiomycota</taxon>
        <taxon>Agaricomycotina</taxon>
        <taxon>Agaricomycetes</taxon>
        <taxon>Agaricomycetidae</taxon>
        <taxon>Agaricales</taxon>
        <taxon>Agaricineae</taxon>
        <taxon>Strophariaceae</taxon>
        <taxon>Psilocybe</taxon>
    </lineage>
</organism>
<dbReference type="InterPro" id="IPR015943">
    <property type="entry name" value="WD40/YVTN_repeat-like_dom_sf"/>
</dbReference>
<feature type="compositionally biased region" description="Low complexity" evidence="4">
    <location>
        <begin position="772"/>
        <end position="785"/>
    </location>
</feature>
<feature type="compositionally biased region" description="Low complexity" evidence="4">
    <location>
        <begin position="929"/>
        <end position="939"/>
    </location>
</feature>
<evidence type="ECO:0000313" key="6">
    <source>
        <dbReference type="EMBL" id="KAG5170525.1"/>
    </source>
</evidence>
<feature type="region of interest" description="Disordered" evidence="4">
    <location>
        <begin position="426"/>
        <end position="482"/>
    </location>
</feature>
<dbReference type="EMBL" id="JAFIQS010000004">
    <property type="protein sequence ID" value="KAG5170525.1"/>
    <property type="molecule type" value="Genomic_DNA"/>
</dbReference>
<feature type="compositionally biased region" description="Low complexity" evidence="4">
    <location>
        <begin position="469"/>
        <end position="482"/>
    </location>
</feature>
<keyword evidence="3" id="KW-0539">Nucleus</keyword>
<feature type="compositionally biased region" description="Acidic residues" evidence="4">
    <location>
        <begin position="1248"/>
        <end position="1259"/>
    </location>
</feature>
<feature type="compositionally biased region" description="Polar residues" evidence="4">
    <location>
        <begin position="571"/>
        <end position="590"/>
    </location>
</feature>
<reference evidence="6" key="1">
    <citation type="submission" date="2021-02" db="EMBL/GenBank/DDBJ databases">
        <title>Psilocybe cubensis genome.</title>
        <authorList>
            <person name="Mckernan K.J."/>
            <person name="Crawford S."/>
            <person name="Trippe A."/>
            <person name="Kane L.T."/>
            <person name="Mclaughlin S."/>
        </authorList>
    </citation>
    <scope>NUCLEOTIDE SEQUENCE [LARGE SCALE GENOMIC DNA]</scope>
    <source>
        <strain evidence="6">MGC-MH-2018</strain>
    </source>
</reference>
<feature type="domain" description="Nucleoporin Nup159/Nup146 N-terminal" evidence="5">
    <location>
        <begin position="58"/>
        <end position="380"/>
    </location>
</feature>
<feature type="compositionally biased region" description="Low complexity" evidence="4">
    <location>
        <begin position="1065"/>
        <end position="1084"/>
    </location>
</feature>
<proteinExistence type="predicted"/>
<feature type="compositionally biased region" description="Polar residues" evidence="4">
    <location>
        <begin position="713"/>
        <end position="727"/>
    </location>
</feature>
<feature type="compositionally biased region" description="Acidic residues" evidence="4">
    <location>
        <begin position="1214"/>
        <end position="1226"/>
    </location>
</feature>
<evidence type="ECO:0000256" key="1">
    <source>
        <dbReference type="ARBA" id="ARBA00004123"/>
    </source>
</evidence>
<evidence type="ECO:0000259" key="5">
    <source>
        <dbReference type="Pfam" id="PF16755"/>
    </source>
</evidence>
<dbReference type="Pfam" id="PF16755">
    <property type="entry name" value="Beta-prop_NUP159_NUP214"/>
    <property type="match status" value="1"/>
</dbReference>
<gene>
    <name evidence="6" type="ORF">JR316_004914</name>
</gene>
<feature type="compositionally biased region" description="Low complexity" evidence="4">
    <location>
        <begin position="887"/>
        <end position="905"/>
    </location>
</feature>
<sequence>MNEFTPLVKPLQSQTTIDSVAKECPSEGFNYPTFRQLAKNARLFISKPLDPDVASSYYRLFSVANSKGWFVAVKSAESGSELVFSPLDELRLASEAAKTDDETLFNPKRTVSIPTRATIVAFACGDTKLLVGLADGSVVVYDTSSLFTEGTNDVQPLGRNEIQTSPLRQVVPNPGTEPGLSDLVAIVSDGKVELLNMNLESQGGWVASDLMSQPISVDWSPKGKHIAIGLQTGDILTFAITNKSTPNKHIPPTTNSVLVSLNWLGPGHTFRTSYAAQDDSPAQHIVVLDTKSSTATYFAPDHPFISGDRVNQAAYVLNFPKWDGAENQYLTVVGDLASVDLEILGNSGNQWYRQSQENPLTLPLDKEMNDTILLALETDLTDPRYDSPIMYAYLSDGSLQGWYVEHTKPYLGMMNGKNLAAVDTNSQVPVQSQESAAPQATSAFGMSGFGQQPAQSTPAFGQTGFGQQPSSTPSAFTSTAPAFGQSSFGQPSAFGSALSSFAQPSTTTSAFGGSSSNSGGFAAFAGGSGAFGSGGGFGSGGFSSSPSTGAFGSNTTTNAFGQGGFGSAASNTPAGDSSSMTREASMSDSTPGFGGLSLGSKHTADDNAVNSMFGSFSTTSSSSQQQSTSSFGGSSLVKPATGFGAFGNLQTSSAFSSPKPATTVNAFAPAPPSAQTSTTSTASPAFGQSGFGQPAFGKPSFGAPSAFGAFGNAGSQAQKPATTTPSSGGFGAFASTPTSFGSALGSTAKPAETKPASGGFSAFASASPSAFGAAAASPKPAESKPTTGGFGAFASGGPSVFSAAAKDNASSSSSSSGGGFSAFASSAPSPFSQAANDATQKPSSGGFSAFASATPAFGVPATPKAVTDSSSTSTTPPAEPKQRTTVFGTPTGAAGSSSPSPFSASNVRSSIPKGDESPTGSPKGTSFDASPPSSPESKPAVPPVFAKRDESSPSPFGGSGSKSPSPFGQPSSPSPFGQPSSPSPSGGAFGNLQVTPSVFKPAAGFGAFGSNETPKTSAFFKKPDETPPPVSAFSQITTTPKTPVTTSATPAFGATSALGAKSVFSPAQSPSATPTKAPTTGAFSAFSGASGGFSAFAGPKTSFTDLLKSKGDEATDPIKPAATPVFSKPESESKPVVSVFATLAAMEKDKEKEKEKEKKQEDKEAEKEKDKEEPSTSSSKDGKKTIPSEPSYGNLSLSASSSGSFVEVGANDADNGELDDGEVSEDDGNHSDFLSDNFEESSYKDGDSANEESDEEDLPEERNTPSPEPPLPPSRSPSATPQPEIPSIQVSGDGADEESPSKAVPTRERSTTPPSTPVKESKAPTSSSPSLATPGAPSTSPFGIGIGRPSTRPVRSSPLANAVSAEDEEEDDVTKSPPKAKPTVSPKPVYGALPLDTKGKTKETDVGDEEATPKKSPTAKRPKTPPLLSTMGPPPTPSPFLSPPISKTSSGSSESSSIKSTASAPPLFGMGAKPAAASTPSLFGTPKAEVTPVGSWTSTTPSKPELPRANTAPAAPGTPTPSLFGGGFFAPPPPAAKAPTNAFSMPPFTLGGAAAGPAIPPAGTNLFGSKTAPGPATPTGPGIFGGKATPPPQPGGIFGMKPPTAATPGSPSNVFGGGIQPPKPSPFGNVQATPPAPPQPSPEAILEEGMQKECAALVNMVTEDLAQLPLHALKLGEAIAAAGAMAGGSRNLSDLGVQAKWSLGDLTQFKKLVLQYEAVLDEMEATHEKQKQVVHDLQSSMLKCGTRKEEIARFHKAKDDKDFAKMLKSRTLGPEHIETQTHLRKNIRAIRDRVQKLESHLQESKKKLSQAATCRPSVKAPSLDTINRTFRNIELAIDQQADEVSRLATRISKLDMAEKSSSVSRRDARLPDAAGRRVHDIIPDVAATTAAALNAERSAQRLKNALLAVRKEPLLNNTVAQAPPALYAFQTPQKSSTSSGPSKFAFKAPASGSLFSDVPTPLSASDIMPNWDLPEDNFMPMDAANLISTRSQSKQRIHSPSAQIKKTPGSGGSTPPAEFDWGPLPNFQSPPAKHMPNRFFPVSPAAK</sequence>
<feature type="compositionally biased region" description="Polar residues" evidence="4">
    <location>
        <begin position="426"/>
        <end position="468"/>
    </location>
</feature>
<feature type="compositionally biased region" description="Low complexity" evidence="4">
    <location>
        <begin position="1191"/>
        <end position="1204"/>
    </location>
</feature>
<evidence type="ECO:0000256" key="2">
    <source>
        <dbReference type="ARBA" id="ARBA00022448"/>
    </source>
</evidence>
<feature type="compositionally biased region" description="Pro residues" evidence="4">
    <location>
        <begin position="1432"/>
        <end position="1442"/>
    </location>
</feature>
<feature type="compositionally biased region" description="Polar residues" evidence="4">
    <location>
        <begin position="1989"/>
        <end position="2004"/>
    </location>
</feature>
<feature type="region of interest" description="Disordered" evidence="4">
    <location>
        <begin position="1603"/>
        <end position="1641"/>
    </location>
</feature>
<feature type="region of interest" description="Disordered" evidence="4">
    <location>
        <begin position="804"/>
        <end position="1050"/>
    </location>
</feature>
<dbReference type="OrthoDB" id="248320at2759"/>
<comment type="caution">
    <text evidence="6">The sequence shown here is derived from an EMBL/GenBank/DDBJ whole genome shotgun (WGS) entry which is preliminary data.</text>
</comment>
<feature type="compositionally biased region" description="Low complexity" evidence="4">
    <location>
        <begin position="842"/>
        <end position="858"/>
    </location>
</feature>
<feature type="region of interest" description="Disordered" evidence="4">
    <location>
        <begin position="1064"/>
        <end position="1084"/>
    </location>
</feature>
<accession>A0A8H8CME3</accession>